<dbReference type="Proteomes" id="UP000235015">
    <property type="component" value="Unassembled WGS sequence"/>
</dbReference>
<keyword evidence="7" id="KW-0472">Membrane</keyword>
<dbReference type="OrthoDB" id="8807260at2"/>
<reference evidence="9 11" key="1">
    <citation type="submission" date="2017-11" db="EMBL/GenBank/DDBJ databases">
        <title>Genome-resolved metagenomics identifies genetic mobility, metabolic interactions, and unexpected diversity in perchlorate-reducing communities.</title>
        <authorList>
            <person name="Barnum T.P."/>
            <person name="Figueroa I.A."/>
            <person name="Carlstrom C.I."/>
            <person name="Lucas L.N."/>
            <person name="Engelbrektson A.L."/>
            <person name="Coates J.D."/>
        </authorList>
    </citation>
    <scope>NUCLEOTIDE SEQUENCE [LARGE SCALE GENOMIC DNA]</scope>
    <source>
        <strain evidence="9">BM301</strain>
    </source>
</reference>
<dbReference type="EMBL" id="VMNH01000035">
    <property type="protein sequence ID" value="TVO68308.1"/>
    <property type="molecule type" value="Genomic_DNA"/>
</dbReference>
<evidence type="ECO:0000256" key="4">
    <source>
        <dbReference type="ARBA" id="ARBA00022741"/>
    </source>
</evidence>
<dbReference type="PROSITE" id="PS50109">
    <property type="entry name" value="HIS_KIN"/>
    <property type="match status" value="1"/>
</dbReference>
<evidence type="ECO:0000256" key="7">
    <source>
        <dbReference type="SAM" id="Phobius"/>
    </source>
</evidence>
<feature type="transmembrane region" description="Helical" evidence="7">
    <location>
        <begin position="190"/>
        <end position="209"/>
    </location>
</feature>
<evidence type="ECO:0000256" key="5">
    <source>
        <dbReference type="ARBA" id="ARBA00022777"/>
    </source>
</evidence>
<dbReference type="PANTHER" id="PTHR44936">
    <property type="entry name" value="SENSOR PROTEIN CREC"/>
    <property type="match status" value="1"/>
</dbReference>
<dbReference type="Gene3D" id="3.30.565.10">
    <property type="entry name" value="Histidine kinase-like ATPase, C-terminal domain"/>
    <property type="match status" value="1"/>
</dbReference>
<proteinExistence type="predicted"/>
<dbReference type="GO" id="GO:0004673">
    <property type="term" value="F:protein histidine kinase activity"/>
    <property type="evidence" value="ECO:0007669"/>
    <property type="project" value="UniProtKB-EC"/>
</dbReference>
<dbReference type="InterPro" id="IPR004358">
    <property type="entry name" value="Sig_transdc_His_kin-like_C"/>
</dbReference>
<evidence type="ECO:0000313" key="10">
    <source>
        <dbReference type="EMBL" id="TVO68308.1"/>
    </source>
</evidence>
<dbReference type="Gene3D" id="1.10.287.130">
    <property type="match status" value="1"/>
</dbReference>
<dbReference type="PANTHER" id="PTHR44936:SF10">
    <property type="entry name" value="SENSOR PROTEIN RSTB"/>
    <property type="match status" value="1"/>
</dbReference>
<dbReference type="RefSeq" id="WP_029134661.1">
    <property type="nucleotide sequence ID" value="NZ_PKUN01000031.1"/>
</dbReference>
<dbReference type="STRING" id="1111735.GCA_000428045_02939"/>
<protein>
    <recommendedName>
        <fullName evidence="2">histidine kinase</fullName>
        <ecNumber evidence="2">2.7.13.3</ecNumber>
    </recommendedName>
</protein>
<evidence type="ECO:0000313" key="12">
    <source>
        <dbReference type="Proteomes" id="UP000316649"/>
    </source>
</evidence>
<organism evidence="9 11">
    <name type="scientific">Sedimenticola selenatireducens</name>
    <dbReference type="NCBI Taxonomy" id="191960"/>
    <lineage>
        <taxon>Bacteria</taxon>
        <taxon>Pseudomonadati</taxon>
        <taxon>Pseudomonadota</taxon>
        <taxon>Gammaproteobacteria</taxon>
        <taxon>Chromatiales</taxon>
        <taxon>Sedimenticolaceae</taxon>
        <taxon>Sedimenticola</taxon>
    </lineage>
</organism>
<dbReference type="SUPFAM" id="SSF55874">
    <property type="entry name" value="ATPase domain of HSP90 chaperone/DNA topoisomerase II/histidine kinase"/>
    <property type="match status" value="1"/>
</dbReference>
<dbReference type="Proteomes" id="UP000316649">
    <property type="component" value="Unassembled WGS sequence"/>
</dbReference>
<keyword evidence="7" id="KW-0812">Transmembrane</keyword>
<keyword evidence="12" id="KW-1185">Reference proteome</keyword>
<gene>
    <name evidence="9" type="ORF">C0630_19840</name>
    <name evidence="10" type="ORF">FHP88_18745</name>
</gene>
<keyword evidence="5 9" id="KW-0418">Kinase</keyword>
<feature type="domain" description="Histidine kinase" evidence="8">
    <location>
        <begin position="280"/>
        <end position="482"/>
    </location>
</feature>
<keyword evidence="6" id="KW-0067">ATP-binding</keyword>
<accession>A0A2N6CRI3</accession>
<evidence type="ECO:0000256" key="6">
    <source>
        <dbReference type="ARBA" id="ARBA00022840"/>
    </source>
</evidence>
<evidence type="ECO:0000313" key="9">
    <source>
        <dbReference type="EMBL" id="PLX59666.1"/>
    </source>
</evidence>
<dbReference type="AlphaFoldDB" id="A0A2N6CRI3"/>
<comment type="caution">
    <text evidence="9">The sequence shown here is derived from an EMBL/GenBank/DDBJ whole genome shotgun (WGS) entry which is preliminary data.</text>
</comment>
<evidence type="ECO:0000259" key="8">
    <source>
        <dbReference type="PROSITE" id="PS50109"/>
    </source>
</evidence>
<dbReference type="InterPro" id="IPR036890">
    <property type="entry name" value="HATPase_C_sf"/>
</dbReference>
<dbReference type="CDD" id="cd00075">
    <property type="entry name" value="HATPase"/>
    <property type="match status" value="1"/>
</dbReference>
<evidence type="ECO:0000256" key="3">
    <source>
        <dbReference type="ARBA" id="ARBA00022679"/>
    </source>
</evidence>
<dbReference type="PRINTS" id="PR00344">
    <property type="entry name" value="BCTRLSENSOR"/>
</dbReference>
<keyword evidence="3" id="KW-0808">Transferase</keyword>
<reference evidence="10 12" key="2">
    <citation type="submission" date="2019-07" db="EMBL/GenBank/DDBJ databases">
        <title>The pathways for chlorine oxyanion respiration interact through the shared metabolite chlorate.</title>
        <authorList>
            <person name="Barnum T.P."/>
            <person name="Cheng Y."/>
            <person name="Hill K.A."/>
            <person name="Lucas L.N."/>
            <person name="Carlson H.K."/>
            <person name="Coates J.D."/>
        </authorList>
    </citation>
    <scope>NUCLEOTIDE SEQUENCE [LARGE SCALE GENOMIC DNA]</scope>
    <source>
        <strain evidence="10 12">BK-1</strain>
    </source>
</reference>
<keyword evidence="7" id="KW-1133">Transmembrane helix</keyword>
<dbReference type="SMART" id="SM00387">
    <property type="entry name" value="HATPase_c"/>
    <property type="match status" value="1"/>
</dbReference>
<feature type="transmembrane region" description="Helical" evidence="7">
    <location>
        <begin position="39"/>
        <end position="60"/>
    </location>
</feature>
<dbReference type="Pfam" id="PF02518">
    <property type="entry name" value="HATPase_c"/>
    <property type="match status" value="1"/>
</dbReference>
<dbReference type="InterPro" id="IPR005467">
    <property type="entry name" value="His_kinase_dom"/>
</dbReference>
<evidence type="ECO:0000313" key="11">
    <source>
        <dbReference type="Proteomes" id="UP000235015"/>
    </source>
</evidence>
<name>A0A2N6CRI3_9GAMM</name>
<comment type="catalytic activity">
    <reaction evidence="1">
        <text>ATP + protein L-histidine = ADP + protein N-phospho-L-histidine.</text>
        <dbReference type="EC" id="2.7.13.3"/>
    </reaction>
</comment>
<evidence type="ECO:0000256" key="1">
    <source>
        <dbReference type="ARBA" id="ARBA00000085"/>
    </source>
</evidence>
<dbReference type="InterPro" id="IPR050980">
    <property type="entry name" value="2C_sensor_his_kinase"/>
</dbReference>
<dbReference type="GO" id="GO:0005524">
    <property type="term" value="F:ATP binding"/>
    <property type="evidence" value="ECO:0007669"/>
    <property type="project" value="UniProtKB-KW"/>
</dbReference>
<dbReference type="InterPro" id="IPR003594">
    <property type="entry name" value="HATPase_dom"/>
</dbReference>
<keyword evidence="4" id="KW-0547">Nucleotide-binding</keyword>
<dbReference type="EMBL" id="PKUN01000031">
    <property type="protein sequence ID" value="PLX59666.1"/>
    <property type="molecule type" value="Genomic_DNA"/>
</dbReference>
<dbReference type="EC" id="2.7.13.3" evidence="2"/>
<sequence length="484" mass="53089">MIRTETQPTQDAEAENKPAKTILQVKGANLLEDSLSARVILFSLLVILLVTSLMTLPLISHYSTTWLEERVAAAYLISISLEASPNGLIDTSLQNRLLKQANVLGITVRKSDNSILMLGPNMPLVHNVYYDLRNSSIPSMLGMMLQTAISPGNKVIHIAGDPHGENAILVEIDVGCHDLFWQSMENTKRAIGTALFTALLVSISFYGFLQIAVVRRLQRLTSIILDFRRAPADASRSNICSGRVDEIGIAEEAFRQMQNDIRAALIYRTRLAAIGMAVTKIQHDLRGTLSSVMLASDTLETSSDPEVQRILPGLLAAIDRSVELCRSSMSFAQDGVLDLNPHRFLLSTLIDELFKECHVKPPYELINQVSQELHVVADRVQLYRAVSNLIRNALEAGADQVIVSTFIKEDMLELDVADNGPGISGKIISRLFTPFMSSTKFGSSGLGLSIAREIAMVHGGDVNLVVSGPGRTVFCIRLPLPIDY</sequence>
<evidence type="ECO:0000256" key="2">
    <source>
        <dbReference type="ARBA" id="ARBA00012438"/>
    </source>
</evidence>